<dbReference type="PANTHER" id="PTHR44229">
    <property type="entry name" value="15-HYDROXYPROSTAGLANDIN DEHYDROGENASE [NAD(+)]"/>
    <property type="match status" value="1"/>
</dbReference>
<evidence type="ECO:0000256" key="1">
    <source>
        <dbReference type="ARBA" id="ARBA00006484"/>
    </source>
</evidence>
<proteinExistence type="inferred from homology"/>
<keyword evidence="5" id="KW-1185">Reference proteome</keyword>
<dbReference type="InterPro" id="IPR020904">
    <property type="entry name" value="Sc_DH/Rdtase_CS"/>
</dbReference>
<evidence type="ECO:0000313" key="4">
    <source>
        <dbReference type="EMBL" id="KAK4499815.1"/>
    </source>
</evidence>
<reference evidence="4 5" key="1">
    <citation type="journal article" date="2023" name="G3 (Bethesda)">
        <title>A chromosome-level genome assembly of Zasmidium syzygii isolated from banana leaves.</title>
        <authorList>
            <person name="van Westerhoven A.C."/>
            <person name="Mehrabi R."/>
            <person name="Talebi R."/>
            <person name="Steentjes M.B.F."/>
            <person name="Corcolon B."/>
            <person name="Chong P.A."/>
            <person name="Kema G.H.J."/>
            <person name="Seidl M.F."/>
        </authorList>
    </citation>
    <scope>NUCLEOTIDE SEQUENCE [LARGE SCALE GENOMIC DNA]</scope>
    <source>
        <strain evidence="4 5">P124</strain>
    </source>
</reference>
<dbReference type="PROSITE" id="PS00061">
    <property type="entry name" value="ADH_SHORT"/>
    <property type="match status" value="1"/>
</dbReference>
<gene>
    <name evidence="4" type="ORF">PRZ48_008001</name>
</gene>
<sequence length="295" mass="32098">MPVGHFPLQDKIVVITGGGSGICFSFAQLALSSDARGILICDLQLTTAAQDLINPSPDRIHFMKCDVTDWKDLEAIPSKVEEAFGKGQAADVWIAGAGVFEPKWSSFIYDEEKEGGYKAMSINAEHPIKLTRIAMRSAISVNKPCVVLIVSSGAGITGQYAAALYCATKHAVVGFTKSMGQADIDENCKIVCILPGMVSTPLWKERSDAVASQFSYTDDVCITPEEVAQGMKEMIEEEKYPGGSLMSIGKGKLRDVLESKVAYADDGSEVYKQFETRCYAPIREIWSNERGSRLS</sequence>
<dbReference type="EMBL" id="JAXOVC010000006">
    <property type="protein sequence ID" value="KAK4499815.1"/>
    <property type="molecule type" value="Genomic_DNA"/>
</dbReference>
<evidence type="ECO:0008006" key="6">
    <source>
        <dbReference type="Google" id="ProtNLM"/>
    </source>
</evidence>
<dbReference type="Proteomes" id="UP001305779">
    <property type="component" value="Unassembled WGS sequence"/>
</dbReference>
<dbReference type="Gene3D" id="3.40.50.720">
    <property type="entry name" value="NAD(P)-binding Rossmann-like Domain"/>
    <property type="match status" value="1"/>
</dbReference>
<keyword evidence="3" id="KW-0560">Oxidoreductase</keyword>
<accession>A0ABR0EFB7</accession>
<dbReference type="SUPFAM" id="SSF51735">
    <property type="entry name" value="NAD(P)-binding Rossmann-fold domains"/>
    <property type="match status" value="1"/>
</dbReference>
<protein>
    <recommendedName>
        <fullName evidence="6">NAD(P)-binding protein</fullName>
    </recommendedName>
</protein>
<evidence type="ECO:0000256" key="2">
    <source>
        <dbReference type="ARBA" id="ARBA00022857"/>
    </source>
</evidence>
<dbReference type="Pfam" id="PF00106">
    <property type="entry name" value="adh_short"/>
    <property type="match status" value="1"/>
</dbReference>
<name>A0ABR0EFB7_ZASCE</name>
<keyword evidence="2" id="KW-0521">NADP</keyword>
<comment type="caution">
    <text evidence="4">The sequence shown here is derived from an EMBL/GenBank/DDBJ whole genome shotgun (WGS) entry which is preliminary data.</text>
</comment>
<dbReference type="PANTHER" id="PTHR44229:SF4">
    <property type="entry name" value="15-HYDROXYPROSTAGLANDIN DEHYDROGENASE [NAD(+)]"/>
    <property type="match status" value="1"/>
</dbReference>
<organism evidence="4 5">
    <name type="scientific">Zasmidium cellare</name>
    <name type="common">Wine cellar mold</name>
    <name type="synonym">Racodium cellare</name>
    <dbReference type="NCBI Taxonomy" id="395010"/>
    <lineage>
        <taxon>Eukaryota</taxon>
        <taxon>Fungi</taxon>
        <taxon>Dikarya</taxon>
        <taxon>Ascomycota</taxon>
        <taxon>Pezizomycotina</taxon>
        <taxon>Dothideomycetes</taxon>
        <taxon>Dothideomycetidae</taxon>
        <taxon>Mycosphaerellales</taxon>
        <taxon>Mycosphaerellaceae</taxon>
        <taxon>Zasmidium</taxon>
    </lineage>
</organism>
<dbReference type="InterPro" id="IPR036291">
    <property type="entry name" value="NAD(P)-bd_dom_sf"/>
</dbReference>
<comment type="similarity">
    <text evidence="1">Belongs to the short-chain dehydrogenases/reductases (SDR) family.</text>
</comment>
<dbReference type="PRINTS" id="PR00081">
    <property type="entry name" value="GDHRDH"/>
</dbReference>
<evidence type="ECO:0000313" key="5">
    <source>
        <dbReference type="Proteomes" id="UP001305779"/>
    </source>
</evidence>
<evidence type="ECO:0000256" key="3">
    <source>
        <dbReference type="ARBA" id="ARBA00023002"/>
    </source>
</evidence>
<dbReference type="InterPro" id="IPR002347">
    <property type="entry name" value="SDR_fam"/>
</dbReference>